<comment type="similarity">
    <text evidence="7">Belongs to the gamma-glutamyl phosphate reductase family.</text>
</comment>
<dbReference type="PIRSF" id="PIRSF000151">
    <property type="entry name" value="GPR"/>
    <property type="match status" value="1"/>
</dbReference>
<accession>A0A3S4SFP4</accession>
<sequence length="435" mass="45008">MAESTAPRDAQDLVAATASAARTAQRSIAGAPRAVKDAALVAMADALVAHTDEILTANASDLQRGRDSGMKPGLLDRLALDASRLEGIAEALREIAALPDPVGQILDGSVMPNGLRVRRVRVPIGVVGMIYEARPNVTVDVAALAIKAGNAVILRGGSAAQDSNAAIIAALRSALKAQGLPPELVASIDAAGREGATALMRARGAIDLLVPRGGAGLIRSVVENSIVPVIETGSGNCHVYVDASAQQDEAVEIIINAKTQRVGVCNAAETLIVHREIAKAWLPRAAEALWQKGTTLHADEQALQILAPAAGAGGHEALLEAATPEDWETEYGSLDLAVRVVDDVQAAIEHIRAHTTGHTEAVLAQDASVINDFIAGMDSAAVIVNASTRFTDGGQLGLGAELGISTQKLHARGPMGLAELTTTMWIVEGDGHIRT</sequence>
<keyword evidence="3 7" id="KW-0641">Proline biosynthesis</keyword>
<evidence type="ECO:0000256" key="7">
    <source>
        <dbReference type="HAMAP-Rule" id="MF_00412"/>
    </source>
</evidence>
<dbReference type="NCBIfam" id="NF001221">
    <property type="entry name" value="PRK00197.1"/>
    <property type="match status" value="1"/>
</dbReference>
<dbReference type="EC" id="1.2.1.41" evidence="7"/>
<keyword evidence="5 7" id="KW-0560">Oxidoreductase</keyword>
<name>A0A3S4SFP4_9ACTO</name>
<dbReference type="InterPro" id="IPR012134">
    <property type="entry name" value="Glu-5-SA_DH"/>
</dbReference>
<organism evidence="9 10">
    <name type="scientific">Actinomyces slackii</name>
    <dbReference type="NCBI Taxonomy" id="52774"/>
    <lineage>
        <taxon>Bacteria</taxon>
        <taxon>Bacillati</taxon>
        <taxon>Actinomycetota</taxon>
        <taxon>Actinomycetes</taxon>
        <taxon>Actinomycetales</taxon>
        <taxon>Actinomycetaceae</taxon>
        <taxon>Actinomyces</taxon>
    </lineage>
</organism>
<evidence type="ECO:0000256" key="5">
    <source>
        <dbReference type="ARBA" id="ARBA00023002"/>
    </source>
</evidence>
<dbReference type="SUPFAM" id="SSF53720">
    <property type="entry name" value="ALDH-like"/>
    <property type="match status" value="1"/>
</dbReference>
<feature type="domain" description="Aldehyde dehydrogenase" evidence="8">
    <location>
        <begin position="7"/>
        <end position="291"/>
    </location>
</feature>
<dbReference type="InterPro" id="IPR000965">
    <property type="entry name" value="GPR_dom"/>
</dbReference>
<comment type="pathway">
    <text evidence="1 7">Amino-acid biosynthesis; L-proline biosynthesis; L-glutamate 5-semialdehyde from L-glutamate: step 2/2.</text>
</comment>
<dbReference type="Gene3D" id="3.40.605.10">
    <property type="entry name" value="Aldehyde Dehydrogenase, Chain A, domain 1"/>
    <property type="match status" value="1"/>
</dbReference>
<evidence type="ECO:0000256" key="6">
    <source>
        <dbReference type="ARBA" id="ARBA00049024"/>
    </source>
</evidence>
<dbReference type="PANTHER" id="PTHR11063">
    <property type="entry name" value="GLUTAMATE SEMIALDEHYDE DEHYDROGENASE"/>
    <property type="match status" value="1"/>
</dbReference>
<reference evidence="9 10" key="1">
    <citation type="submission" date="2018-12" db="EMBL/GenBank/DDBJ databases">
        <authorList>
            <consortium name="Pathogen Informatics"/>
        </authorList>
    </citation>
    <scope>NUCLEOTIDE SEQUENCE [LARGE SCALE GENOMIC DNA]</scope>
    <source>
        <strain evidence="9 10">NCTC11923</strain>
    </source>
</reference>
<dbReference type="GO" id="GO:0055129">
    <property type="term" value="P:L-proline biosynthetic process"/>
    <property type="evidence" value="ECO:0007669"/>
    <property type="project" value="UniProtKB-UniRule"/>
</dbReference>
<dbReference type="CDD" id="cd07079">
    <property type="entry name" value="ALDH_F18-19_ProA-GPR"/>
    <property type="match status" value="1"/>
</dbReference>
<evidence type="ECO:0000256" key="2">
    <source>
        <dbReference type="ARBA" id="ARBA00022605"/>
    </source>
</evidence>
<keyword evidence="10" id="KW-1185">Reference proteome</keyword>
<evidence type="ECO:0000313" key="10">
    <source>
        <dbReference type="Proteomes" id="UP000276899"/>
    </source>
</evidence>
<dbReference type="GO" id="GO:0050661">
    <property type="term" value="F:NADP binding"/>
    <property type="evidence" value="ECO:0007669"/>
    <property type="project" value="InterPro"/>
</dbReference>
<dbReference type="GO" id="GO:0004350">
    <property type="term" value="F:glutamate-5-semialdehyde dehydrogenase activity"/>
    <property type="evidence" value="ECO:0007669"/>
    <property type="project" value="UniProtKB-UniRule"/>
</dbReference>
<gene>
    <name evidence="7 9" type="primary">proA</name>
    <name evidence="9" type="ORF">NCTC11923_01585</name>
</gene>
<proteinExistence type="inferred from homology"/>
<dbReference type="AlphaFoldDB" id="A0A3S4SFP4"/>
<comment type="subcellular location">
    <subcellularLocation>
        <location evidence="7">Cytoplasm</location>
    </subcellularLocation>
</comment>
<dbReference type="STRING" id="1278298.GCA_000428685_00595"/>
<dbReference type="PANTHER" id="PTHR11063:SF8">
    <property type="entry name" value="DELTA-1-PYRROLINE-5-CARBOXYLATE SYNTHASE"/>
    <property type="match status" value="1"/>
</dbReference>
<evidence type="ECO:0000256" key="1">
    <source>
        <dbReference type="ARBA" id="ARBA00004985"/>
    </source>
</evidence>
<dbReference type="HAMAP" id="MF_00412">
    <property type="entry name" value="ProA"/>
    <property type="match status" value="1"/>
</dbReference>
<dbReference type="InterPro" id="IPR016162">
    <property type="entry name" value="Ald_DH_N"/>
</dbReference>
<dbReference type="RefSeq" id="WP_026427624.1">
    <property type="nucleotide sequence ID" value="NZ_CBCRWE010000017.1"/>
</dbReference>
<protein>
    <recommendedName>
        <fullName evidence="7">Gamma-glutamyl phosphate reductase</fullName>
        <shortName evidence="7">GPR</shortName>
        <ecNumber evidence="7">1.2.1.41</ecNumber>
    </recommendedName>
    <alternativeName>
        <fullName evidence="7">Glutamate-5-semialdehyde dehydrogenase</fullName>
    </alternativeName>
    <alternativeName>
        <fullName evidence="7">Glutamyl-gamma-semialdehyde dehydrogenase</fullName>
        <shortName evidence="7">GSA dehydrogenase</shortName>
    </alternativeName>
</protein>
<dbReference type="InterPro" id="IPR015590">
    <property type="entry name" value="Aldehyde_DH_dom"/>
</dbReference>
<evidence type="ECO:0000313" key="9">
    <source>
        <dbReference type="EMBL" id="VEG74935.1"/>
    </source>
</evidence>
<dbReference type="InterPro" id="IPR016163">
    <property type="entry name" value="Ald_DH_C"/>
</dbReference>
<dbReference type="GO" id="GO:0005737">
    <property type="term" value="C:cytoplasm"/>
    <property type="evidence" value="ECO:0007669"/>
    <property type="project" value="UniProtKB-SubCell"/>
</dbReference>
<dbReference type="EMBL" id="LR134363">
    <property type="protein sequence ID" value="VEG74935.1"/>
    <property type="molecule type" value="Genomic_DNA"/>
</dbReference>
<evidence type="ECO:0000256" key="4">
    <source>
        <dbReference type="ARBA" id="ARBA00022857"/>
    </source>
</evidence>
<dbReference type="InterPro" id="IPR016161">
    <property type="entry name" value="Ald_DH/histidinol_DH"/>
</dbReference>
<dbReference type="Pfam" id="PF00171">
    <property type="entry name" value="Aldedh"/>
    <property type="match status" value="1"/>
</dbReference>
<dbReference type="Proteomes" id="UP000276899">
    <property type="component" value="Chromosome"/>
</dbReference>
<dbReference type="Gene3D" id="3.40.309.10">
    <property type="entry name" value="Aldehyde Dehydrogenase, Chain A, domain 2"/>
    <property type="match status" value="1"/>
</dbReference>
<dbReference type="KEGG" id="asla:NCTC11923_01585"/>
<dbReference type="UniPathway" id="UPA00098">
    <property type="reaction ID" value="UER00360"/>
</dbReference>
<keyword evidence="7" id="KW-0963">Cytoplasm</keyword>
<keyword evidence="2 7" id="KW-0028">Amino-acid biosynthesis</keyword>
<dbReference type="NCBIfam" id="TIGR00407">
    <property type="entry name" value="proA"/>
    <property type="match status" value="1"/>
</dbReference>
<comment type="function">
    <text evidence="7">Catalyzes the NADPH-dependent reduction of L-glutamate 5-phosphate into L-glutamate 5-semialdehyde and phosphate. The product spontaneously undergoes cyclization to form 1-pyrroline-5-carboxylate.</text>
</comment>
<evidence type="ECO:0000259" key="8">
    <source>
        <dbReference type="Pfam" id="PF00171"/>
    </source>
</evidence>
<dbReference type="FunFam" id="3.40.309.10:FF:000006">
    <property type="entry name" value="Gamma-glutamyl phosphate reductase"/>
    <property type="match status" value="1"/>
</dbReference>
<comment type="catalytic activity">
    <reaction evidence="6 7">
        <text>L-glutamate 5-semialdehyde + phosphate + NADP(+) = L-glutamyl 5-phosphate + NADPH + H(+)</text>
        <dbReference type="Rhea" id="RHEA:19541"/>
        <dbReference type="ChEBI" id="CHEBI:15378"/>
        <dbReference type="ChEBI" id="CHEBI:43474"/>
        <dbReference type="ChEBI" id="CHEBI:57783"/>
        <dbReference type="ChEBI" id="CHEBI:58066"/>
        <dbReference type="ChEBI" id="CHEBI:58274"/>
        <dbReference type="ChEBI" id="CHEBI:58349"/>
        <dbReference type="EC" id="1.2.1.41"/>
    </reaction>
</comment>
<evidence type="ECO:0000256" key="3">
    <source>
        <dbReference type="ARBA" id="ARBA00022650"/>
    </source>
</evidence>
<keyword evidence="4 7" id="KW-0521">NADP</keyword>